<reference evidence="9" key="1">
    <citation type="journal article" date="2019" name="bioRxiv">
        <title>The Genome of the Zebra Mussel, Dreissena polymorpha: A Resource for Invasive Species Research.</title>
        <authorList>
            <person name="McCartney M.A."/>
            <person name="Auch B."/>
            <person name="Kono T."/>
            <person name="Mallez S."/>
            <person name="Zhang Y."/>
            <person name="Obille A."/>
            <person name="Becker A."/>
            <person name="Abrahante J.E."/>
            <person name="Garbe J."/>
            <person name="Badalamenti J.P."/>
            <person name="Herman A."/>
            <person name="Mangelson H."/>
            <person name="Liachko I."/>
            <person name="Sullivan S."/>
            <person name="Sone E.D."/>
            <person name="Koren S."/>
            <person name="Silverstein K.A.T."/>
            <person name="Beckman K.B."/>
            <person name="Gohl D.M."/>
        </authorList>
    </citation>
    <scope>NUCLEOTIDE SEQUENCE</scope>
    <source>
        <strain evidence="9">Duluth1</strain>
        <tissue evidence="9">Whole animal</tissue>
    </source>
</reference>
<reference evidence="9" key="2">
    <citation type="submission" date="2020-11" db="EMBL/GenBank/DDBJ databases">
        <authorList>
            <person name="McCartney M.A."/>
            <person name="Auch B."/>
            <person name="Kono T."/>
            <person name="Mallez S."/>
            <person name="Becker A."/>
            <person name="Gohl D.M."/>
            <person name="Silverstein K.A.T."/>
            <person name="Koren S."/>
            <person name="Bechman K.B."/>
            <person name="Herman A."/>
            <person name="Abrahante J.E."/>
            <person name="Garbe J."/>
        </authorList>
    </citation>
    <scope>NUCLEOTIDE SEQUENCE</scope>
    <source>
        <strain evidence="9">Duluth1</strain>
        <tissue evidence="9">Whole animal</tissue>
    </source>
</reference>
<evidence type="ECO:0000313" key="9">
    <source>
        <dbReference type="EMBL" id="KAH3692837.1"/>
    </source>
</evidence>
<evidence type="ECO:0000313" key="10">
    <source>
        <dbReference type="Proteomes" id="UP000828390"/>
    </source>
</evidence>
<dbReference type="InterPro" id="IPR048286">
    <property type="entry name" value="Integrin_alpha_Ig-like_3"/>
</dbReference>
<dbReference type="GO" id="GO:0007160">
    <property type="term" value="P:cell-matrix adhesion"/>
    <property type="evidence" value="ECO:0007669"/>
    <property type="project" value="TreeGrafter"/>
</dbReference>
<dbReference type="InterPro" id="IPR032695">
    <property type="entry name" value="Integrin_dom_sf"/>
</dbReference>
<evidence type="ECO:0008006" key="11">
    <source>
        <dbReference type="Google" id="ProtNLM"/>
    </source>
</evidence>
<protein>
    <recommendedName>
        <fullName evidence="11">Integrin alpha-2 domain-containing protein</fullName>
    </recommendedName>
</protein>
<evidence type="ECO:0000256" key="1">
    <source>
        <dbReference type="ARBA" id="ARBA00004479"/>
    </source>
</evidence>
<evidence type="ECO:0000256" key="6">
    <source>
        <dbReference type="SAM" id="Phobius"/>
    </source>
</evidence>
<dbReference type="Gene3D" id="1.20.5.930">
    <property type="entry name" value="Bicelle-embedded integrin alpha(iib) transmembrane segment"/>
    <property type="match status" value="1"/>
</dbReference>
<dbReference type="GO" id="GO:0098609">
    <property type="term" value="P:cell-cell adhesion"/>
    <property type="evidence" value="ECO:0007669"/>
    <property type="project" value="TreeGrafter"/>
</dbReference>
<dbReference type="AlphaFoldDB" id="A0A9D3Y583"/>
<dbReference type="PANTHER" id="PTHR23220">
    <property type="entry name" value="INTEGRIN ALPHA"/>
    <property type="match status" value="1"/>
</dbReference>
<feature type="compositionally biased region" description="Basic and acidic residues" evidence="5">
    <location>
        <begin position="284"/>
        <end position="297"/>
    </location>
</feature>
<comment type="subcellular location">
    <subcellularLocation>
        <location evidence="1">Membrane</location>
        <topology evidence="1">Single-pass type I membrane protein</topology>
    </subcellularLocation>
</comment>
<dbReference type="Pfam" id="PF20806">
    <property type="entry name" value="Integrin_A_Ig_3"/>
    <property type="match status" value="1"/>
</dbReference>
<sequence>MKNCGPDNVCIPDLRISATQTLDYYTLGEEKEVEILVFIENRGEDAFEAMLNITFPEGVTFNKIKDKKFEIPVFCDVSSDKSFVVCDLGNPLPSRSRTNFTLVATPKGINGSTPEMVFRMELNSSNAENISTTKNNVAEVRIQLQQAADLRIGGTPNPEQFVYSDSDVRQYRDSGLSGPLIEHRYVLSNQGPSSVKTALIKVDWPGQDENGLTYLFLEQFPIASRPDISCILLNETKHTYTETNGDNSPVIINRRNNRSIAVDYSQVRRHSREATGGSLAGEDIGEKNQEKRDIQERSTKELKRIECEAGKLGCTHIHCTIGEIQPFKSVNITVRGRIWTRTLVHKRLDQPFYFVSKAKAEVLAMPYNMKIATSTLSMSVTEVTTYVNPERLHPKRKGVEWWIIGVSIAAGILVLLLLIVLLWWCGFFRRRRPEEKAYLVPAEQNGEYNRVRQGPPDAKYKYT</sequence>
<dbReference type="GO" id="GO:0007229">
    <property type="term" value="P:integrin-mediated signaling pathway"/>
    <property type="evidence" value="ECO:0007669"/>
    <property type="project" value="UniProtKB-KW"/>
</dbReference>
<comment type="caution">
    <text evidence="9">The sequence shown here is derived from an EMBL/GenBank/DDBJ whole genome shotgun (WGS) entry which is preliminary data.</text>
</comment>
<dbReference type="Gene3D" id="2.60.40.1510">
    <property type="entry name" value="ntegrin, alpha v. Chain A, domain 3"/>
    <property type="match status" value="1"/>
</dbReference>
<organism evidence="9 10">
    <name type="scientific">Dreissena polymorpha</name>
    <name type="common">Zebra mussel</name>
    <name type="synonym">Mytilus polymorpha</name>
    <dbReference type="NCBI Taxonomy" id="45954"/>
    <lineage>
        <taxon>Eukaryota</taxon>
        <taxon>Metazoa</taxon>
        <taxon>Spiralia</taxon>
        <taxon>Lophotrochozoa</taxon>
        <taxon>Mollusca</taxon>
        <taxon>Bivalvia</taxon>
        <taxon>Autobranchia</taxon>
        <taxon>Heteroconchia</taxon>
        <taxon>Euheterodonta</taxon>
        <taxon>Imparidentia</taxon>
        <taxon>Neoheterodontei</taxon>
        <taxon>Myida</taxon>
        <taxon>Dreissenoidea</taxon>
        <taxon>Dreissenidae</taxon>
        <taxon>Dreissena</taxon>
    </lineage>
</organism>
<dbReference type="GO" id="GO:0009897">
    <property type="term" value="C:external side of plasma membrane"/>
    <property type="evidence" value="ECO:0007669"/>
    <property type="project" value="TreeGrafter"/>
</dbReference>
<feature type="domain" description="Integrin alpha third immunoglobulin-like" evidence="8">
    <location>
        <begin position="151"/>
        <end position="389"/>
    </location>
</feature>
<dbReference type="InterPro" id="IPR048285">
    <property type="entry name" value="Integrin_alpha_Ig-like_2"/>
</dbReference>
<accession>A0A9D3Y583</accession>
<evidence type="ECO:0000259" key="7">
    <source>
        <dbReference type="Pfam" id="PF20805"/>
    </source>
</evidence>
<dbReference type="Proteomes" id="UP000828390">
    <property type="component" value="Unassembled WGS sequence"/>
</dbReference>
<gene>
    <name evidence="9" type="ORF">DPMN_194591</name>
</gene>
<evidence type="ECO:0000256" key="2">
    <source>
        <dbReference type="ARBA" id="ARBA00023037"/>
    </source>
</evidence>
<keyword evidence="10" id="KW-1185">Reference proteome</keyword>
<evidence type="ECO:0000256" key="5">
    <source>
        <dbReference type="SAM" id="MobiDB-lite"/>
    </source>
</evidence>
<keyword evidence="6" id="KW-0812">Transmembrane</keyword>
<keyword evidence="4" id="KW-0325">Glycoprotein</keyword>
<evidence type="ECO:0000256" key="3">
    <source>
        <dbReference type="ARBA" id="ARBA00023136"/>
    </source>
</evidence>
<dbReference type="Gene3D" id="2.60.40.1530">
    <property type="entry name" value="ntegrin, alpha v. Chain A, domain 4"/>
    <property type="match status" value="1"/>
</dbReference>
<keyword evidence="6" id="KW-1133">Transmembrane helix</keyword>
<dbReference type="PANTHER" id="PTHR23220:SF133">
    <property type="entry name" value="INTEGRIN ALPHA-PS2"/>
    <property type="match status" value="1"/>
</dbReference>
<dbReference type="SUPFAM" id="SSF69179">
    <property type="entry name" value="Integrin domains"/>
    <property type="match status" value="2"/>
</dbReference>
<evidence type="ECO:0000259" key="8">
    <source>
        <dbReference type="Pfam" id="PF20806"/>
    </source>
</evidence>
<feature type="transmembrane region" description="Helical" evidence="6">
    <location>
        <begin position="401"/>
        <end position="424"/>
    </location>
</feature>
<dbReference type="GO" id="GO:0005178">
    <property type="term" value="F:integrin binding"/>
    <property type="evidence" value="ECO:0007669"/>
    <property type="project" value="TreeGrafter"/>
</dbReference>
<feature type="domain" description="Integrin alpha second immunoglobulin-like" evidence="7">
    <location>
        <begin position="4"/>
        <end position="142"/>
    </location>
</feature>
<name>A0A9D3Y583_DREPO</name>
<dbReference type="GO" id="GO:0008305">
    <property type="term" value="C:integrin complex"/>
    <property type="evidence" value="ECO:0007669"/>
    <property type="project" value="TreeGrafter"/>
</dbReference>
<dbReference type="GO" id="GO:0033627">
    <property type="term" value="P:cell adhesion mediated by integrin"/>
    <property type="evidence" value="ECO:0007669"/>
    <property type="project" value="TreeGrafter"/>
</dbReference>
<keyword evidence="2" id="KW-0401">Integrin</keyword>
<dbReference type="EMBL" id="JAIWYP010000019">
    <property type="protein sequence ID" value="KAH3692837.1"/>
    <property type="molecule type" value="Genomic_DNA"/>
</dbReference>
<proteinExistence type="predicted"/>
<feature type="region of interest" description="Disordered" evidence="5">
    <location>
        <begin position="271"/>
        <end position="297"/>
    </location>
</feature>
<dbReference type="Pfam" id="PF20805">
    <property type="entry name" value="Integrin_A_Ig_2"/>
    <property type="match status" value="1"/>
</dbReference>
<evidence type="ECO:0000256" key="4">
    <source>
        <dbReference type="ARBA" id="ARBA00023180"/>
    </source>
</evidence>
<keyword evidence="3 6" id="KW-0472">Membrane</keyword>